<dbReference type="SUPFAM" id="SSF52540">
    <property type="entry name" value="P-loop containing nucleoside triphosphate hydrolases"/>
    <property type="match status" value="1"/>
</dbReference>
<dbReference type="InterPro" id="IPR003136">
    <property type="entry name" value="Cytidylate_kin"/>
</dbReference>
<feature type="domain" description="Cytidylate kinase" evidence="9">
    <location>
        <begin position="6"/>
        <end position="217"/>
    </location>
</feature>
<dbReference type="InterPro" id="IPR011994">
    <property type="entry name" value="Cytidylate_kinase_dom"/>
</dbReference>
<dbReference type="GO" id="GO:0015949">
    <property type="term" value="P:nucleobase-containing small molecule interconversion"/>
    <property type="evidence" value="ECO:0007669"/>
    <property type="project" value="TreeGrafter"/>
</dbReference>
<keyword evidence="11" id="KW-1185">Reference proteome</keyword>
<comment type="catalytic activity">
    <reaction evidence="7 8">
        <text>CMP + ATP = CDP + ADP</text>
        <dbReference type="Rhea" id="RHEA:11600"/>
        <dbReference type="ChEBI" id="CHEBI:30616"/>
        <dbReference type="ChEBI" id="CHEBI:58069"/>
        <dbReference type="ChEBI" id="CHEBI:60377"/>
        <dbReference type="ChEBI" id="CHEBI:456216"/>
        <dbReference type="EC" id="2.7.4.25"/>
    </reaction>
</comment>
<keyword evidence="3 8" id="KW-0547">Nucleotide-binding</keyword>
<keyword evidence="2 8" id="KW-0808">Transferase</keyword>
<evidence type="ECO:0000256" key="2">
    <source>
        <dbReference type="ARBA" id="ARBA00022679"/>
    </source>
</evidence>
<comment type="catalytic activity">
    <reaction evidence="6 8">
        <text>dCMP + ATP = dCDP + ADP</text>
        <dbReference type="Rhea" id="RHEA:25094"/>
        <dbReference type="ChEBI" id="CHEBI:30616"/>
        <dbReference type="ChEBI" id="CHEBI:57566"/>
        <dbReference type="ChEBI" id="CHEBI:58593"/>
        <dbReference type="ChEBI" id="CHEBI:456216"/>
        <dbReference type="EC" id="2.7.4.25"/>
    </reaction>
</comment>
<dbReference type="PANTHER" id="PTHR21299">
    <property type="entry name" value="CYTIDYLATE KINASE/PANTOATE-BETA-ALANINE LIGASE"/>
    <property type="match status" value="1"/>
</dbReference>
<evidence type="ECO:0000256" key="7">
    <source>
        <dbReference type="ARBA" id="ARBA00048478"/>
    </source>
</evidence>
<keyword evidence="8" id="KW-0963">Cytoplasm</keyword>
<comment type="similarity">
    <text evidence="1 8">Belongs to the cytidylate kinase family. Type 1 subfamily.</text>
</comment>
<evidence type="ECO:0000256" key="5">
    <source>
        <dbReference type="ARBA" id="ARBA00022840"/>
    </source>
</evidence>
<feature type="binding site" evidence="8">
    <location>
        <begin position="10"/>
        <end position="18"/>
    </location>
    <ligand>
        <name>ATP</name>
        <dbReference type="ChEBI" id="CHEBI:30616"/>
    </ligand>
</feature>
<dbReference type="GO" id="GO:0005524">
    <property type="term" value="F:ATP binding"/>
    <property type="evidence" value="ECO:0007669"/>
    <property type="project" value="UniProtKB-UniRule"/>
</dbReference>
<keyword evidence="5 8" id="KW-0067">ATP-binding</keyword>
<evidence type="ECO:0000313" key="10">
    <source>
        <dbReference type="EMBL" id="BBB33237.1"/>
    </source>
</evidence>
<keyword evidence="4 8" id="KW-0418">Kinase</keyword>
<dbReference type="Gene3D" id="3.40.50.300">
    <property type="entry name" value="P-loop containing nucleotide triphosphate hydrolases"/>
    <property type="match status" value="1"/>
</dbReference>
<evidence type="ECO:0000256" key="3">
    <source>
        <dbReference type="ARBA" id="ARBA00022741"/>
    </source>
</evidence>
<dbReference type="GO" id="GO:0036431">
    <property type="term" value="F:dCMP kinase activity"/>
    <property type="evidence" value="ECO:0007669"/>
    <property type="project" value="InterPro"/>
</dbReference>
<dbReference type="KEGG" id="thyd:TTHT_1772"/>
<name>A0A7R6PV22_9BACT</name>
<dbReference type="GO" id="GO:0005829">
    <property type="term" value="C:cytosol"/>
    <property type="evidence" value="ECO:0007669"/>
    <property type="project" value="TreeGrafter"/>
</dbReference>
<dbReference type="PANTHER" id="PTHR21299:SF2">
    <property type="entry name" value="CYTIDYLATE KINASE"/>
    <property type="match status" value="1"/>
</dbReference>
<protein>
    <recommendedName>
        <fullName evidence="8">Cytidylate kinase</fullName>
        <shortName evidence="8">CK</shortName>
        <ecNumber evidence="8">2.7.4.25</ecNumber>
    </recommendedName>
    <alternativeName>
        <fullName evidence="8">Cytidine monophosphate kinase</fullName>
        <shortName evidence="8">CMP kinase</shortName>
    </alternativeName>
</protein>
<dbReference type="EC" id="2.7.4.25" evidence="8"/>
<gene>
    <name evidence="8 10" type="primary">cmk</name>
    <name evidence="10" type="ORF">TTHT_1772</name>
</gene>
<sequence>MKKNVVAIDGPSGAGKSTIAKIIAKKLGYFYLNTGAMYRAVALYLHRKGEKPSDEITEKDLKGIELDFDDEGNIYLNGENVSDKIITPEISKLASDFSKLKVVRKFLTEQQRKIGLSRPSVLEGRDIGTVVFPDAKYKFFLDASPEERARRRYLQLKEKNPETKITFEEVLKQQLERDKQDSSRDLAPLKKAEDAIYIDTTGMEIEDVVEKILEFIKE</sequence>
<reference evidence="10 11" key="1">
    <citation type="journal article" date="2012" name="Extremophiles">
        <title>Thermotomaculum hydrothermale gen. nov., sp. nov., a novel heterotrophic thermophile within the phylum Acidobacteria from a deep-sea hydrothermal vent chimney in the Southern Okinawa Trough.</title>
        <authorList>
            <person name="Izumi H."/>
            <person name="Nunoura T."/>
            <person name="Miyazaki M."/>
            <person name="Mino S."/>
            <person name="Toki T."/>
            <person name="Takai K."/>
            <person name="Sako Y."/>
            <person name="Sawabe T."/>
            <person name="Nakagawa S."/>
        </authorList>
    </citation>
    <scope>NUCLEOTIDE SEQUENCE [LARGE SCALE GENOMIC DNA]</scope>
    <source>
        <strain evidence="10 11">AC55</strain>
    </source>
</reference>
<dbReference type="HAMAP" id="MF_00238">
    <property type="entry name" value="Cytidyl_kinase_type1"/>
    <property type="match status" value="1"/>
</dbReference>
<dbReference type="InterPro" id="IPR027417">
    <property type="entry name" value="P-loop_NTPase"/>
</dbReference>
<evidence type="ECO:0000256" key="4">
    <source>
        <dbReference type="ARBA" id="ARBA00022777"/>
    </source>
</evidence>
<dbReference type="Pfam" id="PF02224">
    <property type="entry name" value="Cytidylate_kin"/>
    <property type="match status" value="1"/>
</dbReference>
<evidence type="ECO:0000256" key="1">
    <source>
        <dbReference type="ARBA" id="ARBA00009427"/>
    </source>
</evidence>
<dbReference type="GO" id="GO:0006220">
    <property type="term" value="P:pyrimidine nucleotide metabolic process"/>
    <property type="evidence" value="ECO:0007669"/>
    <property type="project" value="UniProtKB-UniRule"/>
</dbReference>
<dbReference type="AlphaFoldDB" id="A0A7R6PV22"/>
<organism evidence="10 11">
    <name type="scientific">Thermotomaculum hydrothermale</name>
    <dbReference type="NCBI Taxonomy" id="981385"/>
    <lineage>
        <taxon>Bacteria</taxon>
        <taxon>Pseudomonadati</taxon>
        <taxon>Acidobacteriota</taxon>
        <taxon>Holophagae</taxon>
        <taxon>Thermotomaculales</taxon>
        <taxon>Thermotomaculaceae</taxon>
        <taxon>Thermotomaculum</taxon>
    </lineage>
</organism>
<comment type="subcellular location">
    <subcellularLocation>
        <location evidence="8">Cytoplasm</location>
    </subcellularLocation>
</comment>
<evidence type="ECO:0000259" key="9">
    <source>
        <dbReference type="Pfam" id="PF02224"/>
    </source>
</evidence>
<dbReference type="Proteomes" id="UP000595564">
    <property type="component" value="Chromosome"/>
</dbReference>
<accession>A0A7R6PV22</accession>
<dbReference type="NCBIfam" id="TIGR00017">
    <property type="entry name" value="cmk"/>
    <property type="match status" value="1"/>
</dbReference>
<evidence type="ECO:0000313" key="11">
    <source>
        <dbReference type="Proteomes" id="UP000595564"/>
    </source>
</evidence>
<evidence type="ECO:0000256" key="6">
    <source>
        <dbReference type="ARBA" id="ARBA00047615"/>
    </source>
</evidence>
<dbReference type="RefSeq" id="WP_201327542.1">
    <property type="nucleotide sequence ID" value="NZ_AP017470.1"/>
</dbReference>
<dbReference type="EMBL" id="AP017470">
    <property type="protein sequence ID" value="BBB33237.1"/>
    <property type="molecule type" value="Genomic_DNA"/>
</dbReference>
<evidence type="ECO:0000256" key="8">
    <source>
        <dbReference type="HAMAP-Rule" id="MF_00238"/>
    </source>
</evidence>
<proteinExistence type="inferred from homology"/>
<dbReference type="CDD" id="cd02020">
    <property type="entry name" value="CMPK"/>
    <property type="match status" value="1"/>
</dbReference>